<dbReference type="AlphaFoldDB" id="T1H1K6"/>
<feature type="compositionally biased region" description="Basic and acidic residues" evidence="1">
    <location>
        <begin position="76"/>
        <end position="94"/>
    </location>
</feature>
<evidence type="ECO:0000313" key="2">
    <source>
        <dbReference type="EnsemblMetazoa" id="MESCA010069-PA"/>
    </source>
</evidence>
<proteinExistence type="predicted"/>
<dbReference type="HOGENOM" id="CLU_1662791_0_0_1"/>
<name>T1H1K6_MEGSC</name>
<feature type="compositionally biased region" description="Basic and acidic residues" evidence="1">
    <location>
        <begin position="134"/>
        <end position="146"/>
    </location>
</feature>
<feature type="region of interest" description="Disordered" evidence="1">
    <location>
        <begin position="12"/>
        <end position="96"/>
    </location>
</feature>
<evidence type="ECO:0000313" key="3">
    <source>
        <dbReference type="Proteomes" id="UP000015102"/>
    </source>
</evidence>
<feature type="region of interest" description="Disordered" evidence="1">
    <location>
        <begin position="132"/>
        <end position="159"/>
    </location>
</feature>
<dbReference type="EMBL" id="CAQQ02384291">
    <property type="status" value="NOT_ANNOTATED_CDS"/>
    <property type="molecule type" value="Genomic_DNA"/>
</dbReference>
<feature type="compositionally biased region" description="Basic residues" evidence="1">
    <location>
        <begin position="149"/>
        <end position="159"/>
    </location>
</feature>
<keyword evidence="3" id="KW-1185">Reference proteome</keyword>
<reference evidence="3" key="1">
    <citation type="submission" date="2013-02" db="EMBL/GenBank/DDBJ databases">
        <authorList>
            <person name="Hughes D."/>
        </authorList>
    </citation>
    <scope>NUCLEOTIDE SEQUENCE</scope>
    <source>
        <strain>Durham</strain>
        <strain evidence="3">NC isolate 2 -- Noor lab</strain>
    </source>
</reference>
<sequence>MVQHLGTPWLRADVSLSPNPSSIMGISRRSHYEPNRSGKNNGHRDSCNAESSNTFGLETRKKRPKKNESNEGSASKQKEGGCERGYTKEKEIRESPVWNQARKFYENVNIERKGIRRRSLCNGKFSLKNYRTATKVERPLKEDSPRSSKTMKMKPTRGG</sequence>
<evidence type="ECO:0000256" key="1">
    <source>
        <dbReference type="SAM" id="MobiDB-lite"/>
    </source>
</evidence>
<dbReference type="Proteomes" id="UP000015102">
    <property type="component" value="Unassembled WGS sequence"/>
</dbReference>
<accession>T1H1K6</accession>
<dbReference type="EnsemblMetazoa" id="MESCA010069-RA">
    <property type="protein sequence ID" value="MESCA010069-PA"/>
    <property type="gene ID" value="MESCA010069"/>
</dbReference>
<protein>
    <submittedName>
        <fullName evidence="2">Uncharacterized protein</fullName>
    </submittedName>
</protein>
<reference evidence="2" key="2">
    <citation type="submission" date="2015-06" db="UniProtKB">
        <authorList>
            <consortium name="EnsemblMetazoa"/>
        </authorList>
    </citation>
    <scope>IDENTIFICATION</scope>
</reference>
<feature type="compositionally biased region" description="Basic and acidic residues" evidence="1">
    <location>
        <begin position="30"/>
        <end position="47"/>
    </location>
</feature>
<organism evidence="2 3">
    <name type="scientific">Megaselia scalaris</name>
    <name type="common">Humpbacked fly</name>
    <name type="synonym">Phora scalaris</name>
    <dbReference type="NCBI Taxonomy" id="36166"/>
    <lineage>
        <taxon>Eukaryota</taxon>
        <taxon>Metazoa</taxon>
        <taxon>Ecdysozoa</taxon>
        <taxon>Arthropoda</taxon>
        <taxon>Hexapoda</taxon>
        <taxon>Insecta</taxon>
        <taxon>Pterygota</taxon>
        <taxon>Neoptera</taxon>
        <taxon>Endopterygota</taxon>
        <taxon>Diptera</taxon>
        <taxon>Brachycera</taxon>
        <taxon>Muscomorpha</taxon>
        <taxon>Platypezoidea</taxon>
        <taxon>Phoridae</taxon>
        <taxon>Megaseliini</taxon>
        <taxon>Megaselia</taxon>
    </lineage>
</organism>
<dbReference type="EMBL" id="CAQQ02384290">
    <property type="status" value="NOT_ANNOTATED_CDS"/>
    <property type="molecule type" value="Genomic_DNA"/>
</dbReference>